<dbReference type="InterPro" id="IPR050490">
    <property type="entry name" value="Bact_solute-bd_prot1"/>
</dbReference>
<dbReference type="Pfam" id="PF01547">
    <property type="entry name" value="SBP_bac_1"/>
    <property type="match status" value="1"/>
</dbReference>
<dbReference type="CDD" id="cd13585">
    <property type="entry name" value="PBP2_TMBP_like"/>
    <property type="match status" value="1"/>
</dbReference>
<dbReference type="InterPro" id="IPR006059">
    <property type="entry name" value="SBP"/>
</dbReference>
<keyword evidence="2" id="KW-1185">Reference proteome</keyword>
<dbReference type="SUPFAM" id="SSF53850">
    <property type="entry name" value="Periplasmic binding protein-like II"/>
    <property type="match status" value="1"/>
</dbReference>
<proteinExistence type="predicted"/>
<dbReference type="OrthoDB" id="2531053at2"/>
<evidence type="ECO:0000313" key="1">
    <source>
        <dbReference type="EMBL" id="REF35442.1"/>
    </source>
</evidence>
<sequence length="440" mass="47869">MQEARRGGTPGLTRRRFLSASAGIGAGAFILGACGSDSGSGDEEVGGQITVWTWPDNDKTFEKTVPIFEKAHPGVTVKVQAFANDQYDNKLLATLVSGSGPDVAMVEITNVAKYKGKPGFVNLAEEPYNAKRYAENYADFAWSYVYDEEQDRVFALPKNTGPAGLFYRRDVFEEVGLPTEPDEVHEIFKTWDDYLANGKKAVIKDVRWLVDTPMAIVNAIRAQAGVSLFDESGESQLTSPVITEAVEYAKRAYDAGLVSPFEAWSQEWGAAIKNGTVATFLTGNWFGGSAKSIYAPETAGKWGVAFAPEYNGNAAFNAGGDFIGILQTSKNKATAWEFIKFVTQSSDSLRTMYRENDLYPAWEPVLDEPWMNQPDDYYAGQNVNEVFAEVSANMKPPVTNPEDGAAAEALGDAVLDVMQGKASVTDALAAARRRVEGRTG</sequence>
<dbReference type="PROSITE" id="PS51318">
    <property type="entry name" value="TAT"/>
    <property type="match status" value="1"/>
</dbReference>
<organism evidence="1 2">
    <name type="scientific">Thermasporomyces composti</name>
    <dbReference type="NCBI Taxonomy" id="696763"/>
    <lineage>
        <taxon>Bacteria</taxon>
        <taxon>Bacillati</taxon>
        <taxon>Actinomycetota</taxon>
        <taxon>Actinomycetes</taxon>
        <taxon>Propionibacteriales</taxon>
        <taxon>Nocardioidaceae</taxon>
        <taxon>Thermasporomyces</taxon>
    </lineage>
</organism>
<accession>A0A3D9V0X1</accession>
<gene>
    <name evidence="1" type="ORF">DFJ64_0822</name>
</gene>
<dbReference type="Gene3D" id="3.40.190.10">
    <property type="entry name" value="Periplasmic binding protein-like II"/>
    <property type="match status" value="1"/>
</dbReference>
<dbReference type="PANTHER" id="PTHR43649:SF32">
    <property type="entry name" value="SUGAR BINDING SECRETED PROTEIN"/>
    <property type="match status" value="1"/>
</dbReference>
<dbReference type="PANTHER" id="PTHR43649">
    <property type="entry name" value="ARABINOSE-BINDING PROTEIN-RELATED"/>
    <property type="match status" value="1"/>
</dbReference>
<protein>
    <submittedName>
        <fullName evidence="1">Carbohydrate ABC transporter substrate-binding protein (CUT1 family)</fullName>
    </submittedName>
</protein>
<dbReference type="EMBL" id="QTUC01000001">
    <property type="protein sequence ID" value="REF35442.1"/>
    <property type="molecule type" value="Genomic_DNA"/>
</dbReference>
<dbReference type="Proteomes" id="UP000256485">
    <property type="component" value="Unassembled WGS sequence"/>
</dbReference>
<name>A0A3D9V0X1_THECX</name>
<dbReference type="InterPro" id="IPR006311">
    <property type="entry name" value="TAT_signal"/>
</dbReference>
<reference evidence="1 2" key="1">
    <citation type="submission" date="2018-08" db="EMBL/GenBank/DDBJ databases">
        <title>Sequencing the genomes of 1000 actinobacteria strains.</title>
        <authorList>
            <person name="Klenk H.-P."/>
        </authorList>
    </citation>
    <scope>NUCLEOTIDE SEQUENCE [LARGE SCALE GENOMIC DNA]</scope>
    <source>
        <strain evidence="1 2">DSM 22891</strain>
    </source>
</reference>
<dbReference type="AlphaFoldDB" id="A0A3D9V0X1"/>
<comment type="caution">
    <text evidence="1">The sequence shown here is derived from an EMBL/GenBank/DDBJ whole genome shotgun (WGS) entry which is preliminary data.</text>
</comment>
<evidence type="ECO:0000313" key="2">
    <source>
        <dbReference type="Proteomes" id="UP000256485"/>
    </source>
</evidence>
<dbReference type="PROSITE" id="PS51257">
    <property type="entry name" value="PROKAR_LIPOPROTEIN"/>
    <property type="match status" value="1"/>
</dbReference>
<dbReference type="RefSeq" id="WP_115849230.1">
    <property type="nucleotide sequence ID" value="NZ_QTUC01000001.1"/>
</dbReference>